<name>A0A0E0H1Y6_ORYNI</name>
<evidence type="ECO:0000313" key="2">
    <source>
        <dbReference type="EnsemblPlants" id="ONIVA04G13740.4"/>
    </source>
</evidence>
<dbReference type="HOGENOM" id="CLU_1648074_0_0_1"/>
<organism evidence="2">
    <name type="scientific">Oryza nivara</name>
    <name type="common">Indian wild rice</name>
    <name type="synonym">Oryza sativa f. spontanea</name>
    <dbReference type="NCBI Taxonomy" id="4536"/>
    <lineage>
        <taxon>Eukaryota</taxon>
        <taxon>Viridiplantae</taxon>
        <taxon>Streptophyta</taxon>
        <taxon>Embryophyta</taxon>
        <taxon>Tracheophyta</taxon>
        <taxon>Spermatophyta</taxon>
        <taxon>Magnoliopsida</taxon>
        <taxon>Liliopsida</taxon>
        <taxon>Poales</taxon>
        <taxon>Poaceae</taxon>
        <taxon>BOP clade</taxon>
        <taxon>Oryzoideae</taxon>
        <taxon>Oryzeae</taxon>
        <taxon>Oryzinae</taxon>
        <taxon>Oryza</taxon>
    </lineage>
</organism>
<accession>A0A0E0H1Y6</accession>
<reference evidence="2" key="1">
    <citation type="submission" date="2015-04" db="UniProtKB">
        <authorList>
            <consortium name="EnsemblPlants"/>
        </authorList>
    </citation>
    <scope>IDENTIFICATION</scope>
    <source>
        <strain evidence="2">SL10</strain>
    </source>
</reference>
<protein>
    <submittedName>
        <fullName evidence="2">Uncharacterized protein</fullName>
    </submittedName>
</protein>
<proteinExistence type="predicted"/>
<evidence type="ECO:0000313" key="3">
    <source>
        <dbReference type="Proteomes" id="UP000006591"/>
    </source>
</evidence>
<evidence type="ECO:0000256" key="1">
    <source>
        <dbReference type="SAM" id="SignalP"/>
    </source>
</evidence>
<dbReference type="Gramene" id="ONIVA04G13740.4">
    <property type="protein sequence ID" value="ONIVA04G13740.4"/>
    <property type="gene ID" value="ONIVA04G13740"/>
</dbReference>
<dbReference type="AlphaFoldDB" id="A0A0E0H1Y6"/>
<dbReference type="EnsemblPlants" id="ONIVA04G13740.4">
    <property type="protein sequence ID" value="ONIVA04G13740.4"/>
    <property type="gene ID" value="ONIVA04G13740"/>
</dbReference>
<sequence>FFLFYTFFLFNIVILSSPVNLSYYDLSPLPLLTLSSSGGVARGCADDPAGAARGGTAAGVGPGATAGESTPRWIGYGDDGAARLRLEFGLDPGRGYAWWIRGIFGIGRPWDVERERDETLHEGEEIFKYHGSDRLLCEVNWLHAYTVPVVAFIKEGYEPTA</sequence>
<feature type="chain" id="PRO_5002361210" evidence="1">
    <location>
        <begin position="19"/>
        <end position="161"/>
    </location>
</feature>
<feature type="signal peptide" evidence="1">
    <location>
        <begin position="1"/>
        <end position="18"/>
    </location>
</feature>
<keyword evidence="1" id="KW-0732">Signal</keyword>
<reference evidence="2" key="2">
    <citation type="submission" date="2018-04" db="EMBL/GenBank/DDBJ databases">
        <title>OnivRS2 (Oryza nivara Reference Sequence Version 2).</title>
        <authorList>
            <person name="Zhang J."/>
            <person name="Kudrna D."/>
            <person name="Lee S."/>
            <person name="Talag J."/>
            <person name="Rajasekar S."/>
            <person name="Welchert J."/>
            <person name="Hsing Y.-I."/>
            <person name="Wing R.A."/>
        </authorList>
    </citation>
    <scope>NUCLEOTIDE SEQUENCE [LARGE SCALE GENOMIC DNA]</scope>
    <source>
        <strain evidence="2">SL10</strain>
    </source>
</reference>
<keyword evidence="3" id="KW-1185">Reference proteome</keyword>
<dbReference type="Proteomes" id="UP000006591">
    <property type="component" value="Chromosome 4"/>
</dbReference>